<evidence type="ECO:0000313" key="5">
    <source>
        <dbReference type="EMBL" id="CDH43893.1"/>
    </source>
</evidence>
<dbReference type="PANTHER" id="PTHR43755">
    <property type="match status" value="1"/>
</dbReference>
<dbReference type="Pfam" id="PF21706">
    <property type="entry name" value="FCSD_central"/>
    <property type="match status" value="1"/>
</dbReference>
<dbReference type="InterPro" id="IPR049386">
    <property type="entry name" value="FCSD_central"/>
</dbReference>
<dbReference type="Proteomes" id="UP000019184">
    <property type="component" value="Unassembled WGS sequence"/>
</dbReference>
<dbReference type="AlphaFoldDB" id="A0A7U7G972"/>
<organism evidence="5 6">
    <name type="scientific">Candidatus Contendobacter odensis Run_B_J11</name>
    <dbReference type="NCBI Taxonomy" id="1400861"/>
    <lineage>
        <taxon>Bacteria</taxon>
        <taxon>Pseudomonadati</taxon>
        <taxon>Pseudomonadota</taxon>
        <taxon>Gammaproteobacteria</taxon>
        <taxon>Candidatus Competibacteraceae</taxon>
        <taxon>Candidatus Contendibacter</taxon>
    </lineage>
</organism>
<evidence type="ECO:0000259" key="4">
    <source>
        <dbReference type="Pfam" id="PF21706"/>
    </source>
</evidence>
<dbReference type="SUPFAM" id="SSF51905">
    <property type="entry name" value="FAD/NAD(P)-binding domain"/>
    <property type="match status" value="2"/>
</dbReference>
<dbReference type="Gene3D" id="3.50.50.60">
    <property type="entry name" value="FAD/NAD(P)-binding domain"/>
    <property type="match status" value="2"/>
</dbReference>
<dbReference type="EC" id="1.8.2.3" evidence="5"/>
<evidence type="ECO:0000256" key="1">
    <source>
        <dbReference type="ARBA" id="ARBA00022729"/>
    </source>
</evidence>
<evidence type="ECO:0000256" key="2">
    <source>
        <dbReference type="SAM" id="SignalP"/>
    </source>
</evidence>
<feature type="signal peptide" evidence="2">
    <location>
        <begin position="1"/>
        <end position="21"/>
    </location>
</feature>
<accession>A0A7U7G972</accession>
<proteinExistence type="predicted"/>
<feature type="domain" description="FAD/NAD(P)-binding" evidence="3">
    <location>
        <begin position="37"/>
        <end position="141"/>
    </location>
</feature>
<keyword evidence="6" id="KW-1185">Reference proteome</keyword>
<protein>
    <submittedName>
        <fullName evidence="5">Sulfide dehydrogenase (Flavocytochrome c) flavoprotein chain</fullName>
        <ecNumber evidence="5">1.8.2.3</ecNumber>
    </submittedName>
</protein>
<evidence type="ECO:0000259" key="3">
    <source>
        <dbReference type="Pfam" id="PF07992"/>
    </source>
</evidence>
<dbReference type="EMBL" id="CBTK010000045">
    <property type="protein sequence ID" value="CDH43893.1"/>
    <property type="molecule type" value="Genomic_DNA"/>
</dbReference>
<dbReference type="PANTHER" id="PTHR43755:SF1">
    <property type="entry name" value="FAD-DEPENDENT PYRIDINE NUCLEOTIDE-DISULPHIDE OXIDOREDUCTASE"/>
    <property type="match status" value="1"/>
</dbReference>
<dbReference type="InterPro" id="IPR006311">
    <property type="entry name" value="TAT_signal"/>
</dbReference>
<dbReference type="Pfam" id="PF07992">
    <property type="entry name" value="Pyr_redox_2"/>
    <property type="match status" value="1"/>
</dbReference>
<dbReference type="NCBIfam" id="TIGR01409">
    <property type="entry name" value="TAT_signal_seq"/>
    <property type="match status" value="1"/>
</dbReference>
<dbReference type="InterPro" id="IPR036188">
    <property type="entry name" value="FAD/NAD-bd_sf"/>
</dbReference>
<dbReference type="GO" id="GO:0070225">
    <property type="term" value="F:sulfide dehydrogenase activity"/>
    <property type="evidence" value="ECO:0007669"/>
    <property type="project" value="UniProtKB-EC"/>
</dbReference>
<keyword evidence="5" id="KW-0560">Oxidoreductase</keyword>
<dbReference type="InterPro" id="IPR019546">
    <property type="entry name" value="TAT_signal_bac_arc"/>
</dbReference>
<comment type="caution">
    <text evidence="5">The sequence shown here is derived from an EMBL/GenBank/DDBJ whole genome shotgun (WGS) entry which is preliminary data.</text>
</comment>
<gene>
    <name evidence="5" type="ORF">BN874_1390019</name>
</gene>
<reference evidence="5 6" key="1">
    <citation type="journal article" date="2014" name="ISME J.">
        <title>Candidatus Competibacter-lineage genomes retrieved from metagenomes reveal functional metabolic diversity.</title>
        <authorList>
            <person name="McIlroy S.J."/>
            <person name="Albertsen M."/>
            <person name="Andresen E.K."/>
            <person name="Saunders A.M."/>
            <person name="Kristiansen R."/>
            <person name="Stokholm-Bjerregaard M."/>
            <person name="Nielsen K.L."/>
            <person name="Nielsen P.H."/>
        </authorList>
    </citation>
    <scope>NUCLEOTIDE SEQUENCE [LARGE SCALE GENOMIC DNA]</scope>
    <source>
        <strain evidence="5 6">Run_B_J11</strain>
    </source>
</reference>
<dbReference type="OrthoDB" id="9802771at2"/>
<dbReference type="RefSeq" id="WP_034430965.1">
    <property type="nucleotide sequence ID" value="NZ_CBTK010000045.1"/>
</dbReference>
<evidence type="ECO:0000313" key="6">
    <source>
        <dbReference type="Proteomes" id="UP000019184"/>
    </source>
</evidence>
<sequence length="429" mass="45166">MNVISRRHFLKLAGASTALVAAVPTMLRAQSATPKGRVVVVGGGFGGATVAKYLRLWGGNSAAVTLVDANPNHVSCILSNMVLDGSLNLSQITFNYAKLQQKYGITFVQGKATGIDSANRVLKLSSGKTLPYEHLVLAPGIDFKPIDGLDFSKIPHAWQAGPQTTLLKQQLQQLVAGTVTGDFVITVPPSPFRCPIGPYERACLVADYLKRNGKSGSKVVVLDANASIVAEVVTFTKAFNQTFAGIIDYRPSEQVLSVDSNRRIITTNKGEFPAGVLNVIPAHQAGAIVRNAGLVDLTAANWGAPVNPLNYESTLLPNSGIHIIGDSQGTAMSKGGHVANGEAKVCADAILRALDGGAPDPVPTVGAACFNPVTANTGSWLSTLFVYDPATKTMVKAVPPGTVEAPVANKDNFEKIFEWSANLFADTFA</sequence>
<dbReference type="PROSITE" id="PS51318">
    <property type="entry name" value="TAT"/>
    <property type="match status" value="1"/>
</dbReference>
<dbReference type="InterPro" id="IPR052541">
    <property type="entry name" value="SQRD"/>
</dbReference>
<name>A0A7U7G972_9GAMM</name>
<feature type="chain" id="PRO_5031430289" evidence="2">
    <location>
        <begin position="22"/>
        <end position="429"/>
    </location>
</feature>
<feature type="domain" description="Sulfide dehydrogenase [flavocytochrome c] flavoprotein chain central" evidence="4">
    <location>
        <begin position="164"/>
        <end position="281"/>
    </location>
</feature>
<keyword evidence="1 2" id="KW-0732">Signal</keyword>
<dbReference type="InterPro" id="IPR023753">
    <property type="entry name" value="FAD/NAD-binding_dom"/>
</dbReference>